<gene>
    <name evidence="2" type="ORF">LTR16_011933</name>
</gene>
<dbReference type="PANTHER" id="PTHR46411:SF1">
    <property type="entry name" value="FAMILY ATPASE, PUTATIVE (AFU_ORTHOLOGUE AFUA_7G05752)-RELATED"/>
    <property type="match status" value="1"/>
</dbReference>
<sequence length="78" mass="8824">MEGIDTIPFKDSDYDTLARHSMNGRQIKNAVRTAQALAVNESTKLSMEHIKRVLDVAQSFDRDLKGGTGYEDAMRNYM</sequence>
<evidence type="ECO:0000313" key="3">
    <source>
        <dbReference type="Proteomes" id="UP001357485"/>
    </source>
</evidence>
<dbReference type="Proteomes" id="UP001357485">
    <property type="component" value="Unassembled WGS sequence"/>
</dbReference>
<evidence type="ECO:0000259" key="1">
    <source>
        <dbReference type="Pfam" id="PF23232"/>
    </source>
</evidence>
<comment type="caution">
    <text evidence="2">The sequence shown here is derived from an EMBL/GenBank/DDBJ whole genome shotgun (WGS) entry which is preliminary data.</text>
</comment>
<dbReference type="EMBL" id="JAVRRA010028511">
    <property type="protein sequence ID" value="KAK5037311.1"/>
    <property type="molecule type" value="Genomic_DNA"/>
</dbReference>
<dbReference type="InterPro" id="IPR056599">
    <property type="entry name" value="AAA_lid_fung"/>
</dbReference>
<keyword evidence="3" id="KW-1185">Reference proteome</keyword>
<dbReference type="Pfam" id="PF23232">
    <property type="entry name" value="AAA_lid_13"/>
    <property type="match status" value="1"/>
</dbReference>
<dbReference type="PANTHER" id="PTHR46411">
    <property type="entry name" value="FAMILY ATPASE, PUTATIVE-RELATED"/>
    <property type="match status" value="1"/>
</dbReference>
<feature type="domain" description="AAA+ ATPase lid" evidence="1">
    <location>
        <begin position="16"/>
        <end position="62"/>
    </location>
</feature>
<organism evidence="2 3">
    <name type="scientific">Cryomyces antarcticus</name>
    <dbReference type="NCBI Taxonomy" id="329879"/>
    <lineage>
        <taxon>Eukaryota</taxon>
        <taxon>Fungi</taxon>
        <taxon>Dikarya</taxon>
        <taxon>Ascomycota</taxon>
        <taxon>Pezizomycotina</taxon>
        <taxon>Dothideomycetes</taxon>
        <taxon>Dothideomycetes incertae sedis</taxon>
        <taxon>Cryomyces</taxon>
    </lineage>
</organism>
<protein>
    <recommendedName>
        <fullName evidence="1">AAA+ ATPase lid domain-containing protein</fullName>
    </recommendedName>
</protein>
<accession>A0ABR0ITU6</accession>
<name>A0ABR0ITU6_9PEZI</name>
<evidence type="ECO:0000313" key="2">
    <source>
        <dbReference type="EMBL" id="KAK5037311.1"/>
    </source>
</evidence>
<reference evidence="2 3" key="1">
    <citation type="submission" date="2023-08" db="EMBL/GenBank/DDBJ databases">
        <title>Black Yeasts Isolated from many extreme environments.</title>
        <authorList>
            <person name="Coleine C."/>
            <person name="Stajich J.E."/>
            <person name="Selbmann L."/>
        </authorList>
    </citation>
    <scope>NUCLEOTIDE SEQUENCE [LARGE SCALE GENOMIC DNA]</scope>
    <source>
        <strain evidence="2 3">CCFEE 536</strain>
    </source>
</reference>
<proteinExistence type="predicted"/>